<dbReference type="GO" id="GO:0005615">
    <property type="term" value="C:extracellular space"/>
    <property type="evidence" value="ECO:0007669"/>
    <property type="project" value="TreeGrafter"/>
</dbReference>
<dbReference type="GO" id="GO:0006508">
    <property type="term" value="P:proteolysis"/>
    <property type="evidence" value="ECO:0007669"/>
    <property type="project" value="TreeGrafter"/>
</dbReference>
<dbReference type="Proteomes" id="UP000501812">
    <property type="component" value="Chromosome"/>
</dbReference>
<dbReference type="Gene3D" id="2.60.120.200">
    <property type="match status" value="3"/>
</dbReference>
<evidence type="ECO:0000256" key="1">
    <source>
        <dbReference type="ARBA" id="ARBA00022729"/>
    </source>
</evidence>
<feature type="domain" description="LamG-like jellyroll fold" evidence="3">
    <location>
        <begin position="614"/>
        <end position="760"/>
    </location>
</feature>
<dbReference type="PANTHER" id="PTHR46130">
    <property type="entry name" value="LAMGL DOMAIN-CONTAINING PROTEIN"/>
    <property type="match status" value="1"/>
</dbReference>
<keyword evidence="2" id="KW-1015">Disulfide bond</keyword>
<evidence type="ECO:0000313" key="4">
    <source>
        <dbReference type="EMBL" id="QJE94669.1"/>
    </source>
</evidence>
<dbReference type="GO" id="GO:0007166">
    <property type="term" value="P:cell surface receptor signaling pathway"/>
    <property type="evidence" value="ECO:0007669"/>
    <property type="project" value="TreeGrafter"/>
</dbReference>
<dbReference type="InterPro" id="IPR013320">
    <property type="entry name" value="ConA-like_dom_sf"/>
</dbReference>
<protein>
    <submittedName>
        <fullName evidence="4">LamG domain-containing protein</fullName>
    </submittedName>
</protein>
<gene>
    <name evidence="4" type="ORF">HHL09_02365</name>
</gene>
<evidence type="ECO:0000259" key="3">
    <source>
        <dbReference type="SMART" id="SM00560"/>
    </source>
</evidence>
<dbReference type="GO" id="GO:0004222">
    <property type="term" value="F:metalloendopeptidase activity"/>
    <property type="evidence" value="ECO:0007669"/>
    <property type="project" value="TreeGrafter"/>
</dbReference>
<organism evidence="4 5">
    <name type="scientific">Luteolibacter luteus</name>
    <dbReference type="NCBI Taxonomy" id="2728835"/>
    <lineage>
        <taxon>Bacteria</taxon>
        <taxon>Pseudomonadati</taxon>
        <taxon>Verrucomicrobiota</taxon>
        <taxon>Verrucomicrobiia</taxon>
        <taxon>Verrucomicrobiales</taxon>
        <taxon>Verrucomicrobiaceae</taxon>
        <taxon>Luteolibacter</taxon>
    </lineage>
</organism>
<accession>A0A858RE31</accession>
<dbReference type="RefSeq" id="WP_169452890.1">
    <property type="nucleotide sequence ID" value="NZ_CP051774.1"/>
</dbReference>
<dbReference type="EMBL" id="CP051774">
    <property type="protein sequence ID" value="QJE94669.1"/>
    <property type="molecule type" value="Genomic_DNA"/>
</dbReference>
<dbReference type="InterPro" id="IPR043543">
    <property type="entry name" value="PAPPA/PAPPA2"/>
</dbReference>
<dbReference type="AlphaFoldDB" id="A0A858RE31"/>
<evidence type="ECO:0000313" key="5">
    <source>
        <dbReference type="Proteomes" id="UP000501812"/>
    </source>
</evidence>
<dbReference type="Pfam" id="PF13385">
    <property type="entry name" value="Laminin_G_3"/>
    <property type="match status" value="3"/>
</dbReference>
<keyword evidence="1" id="KW-0732">Signal</keyword>
<dbReference type="KEGG" id="luo:HHL09_02365"/>
<feature type="domain" description="LamG-like jellyroll fold" evidence="3">
    <location>
        <begin position="358"/>
        <end position="513"/>
    </location>
</feature>
<keyword evidence="5" id="KW-1185">Reference proteome</keyword>
<evidence type="ECO:0000256" key="2">
    <source>
        <dbReference type="ARBA" id="ARBA00023157"/>
    </source>
</evidence>
<sequence>MMNSSLPSPFGRHILMVSALLIPLASADLYSTAVLSDSPLAYYALGNAAPTSVAANSGSLGAALNGTHNNVQYGAVGALVANSNTSITYGGSGRTVLSYNASLNPAASQSFTVEAWVKPVIGDASPEGRIAISNRQATGNYRGWAFVQKADESSGWSFQMFNQSGTTPAITITGGMRTPGFWSHLVAVWNAGTSTATLYVDGTAVGSQTLAGGYVANPDAPLVIGAGDAVNPGANGYAGDIDEVAFYPSALTTTQIVEHTDNAFSFEPTEPYETLLAGDGATLHLRMAEQASWRSVATNLGTLGSNGNALHFPGAVHQVPGALATGGDTALRFNRIDKTSNDGGYPTVLPNLPEFQTESFSWEGWVKPAAEGAGNAQCVVMNYNSGANRTGWVLWQRGSVAASSPAEGFGWNLRLYNGTGNNRTINITTGNAAGGYTIGQWQHLVVTYDKATQTAAVYVNGVSVATQTATAGDYVPNPGTIVPAFGGFANGTENPFEGDMDEVAFYGSALTPAQVSAHYANGTSTSPATPYQDLVVSHAPVAYYRMNEAAKAVVNNAGTLAAAADATLVNAPEVINGPQPPTYAGFDPSTAASRFNGDDTYLEVRNPAGLNFTGPITLEAWVQPAAAQPNASANIIGHGGNDNFSGEVFLRIEGGNYEIGANGGKASFPVPAEDLGSTAWVHLAGTWDGTQWALYRNGTQVATATAAGGAVLVDNANWAVGARGRWKNGAGFPENPGGAARVFNGGITDAAIYNTALSASRVNAHYLAGTGTVNDPILTISRPGGVITLDWAGGVLQQSDDLLQWNDVPSVTSPYAPADGPSHFYRLRY</sequence>
<reference evidence="4 5" key="1">
    <citation type="submission" date="2020-04" db="EMBL/GenBank/DDBJ databases">
        <title>Luteolibacter sp. G-1-1-1 isolated from soil.</title>
        <authorList>
            <person name="Dahal R.H."/>
        </authorList>
    </citation>
    <scope>NUCLEOTIDE SEQUENCE [LARGE SCALE GENOMIC DNA]</scope>
    <source>
        <strain evidence="4 5">G-1-1-1</strain>
    </source>
</reference>
<name>A0A858RE31_9BACT</name>
<dbReference type="SUPFAM" id="SSF49899">
    <property type="entry name" value="Concanavalin A-like lectins/glucanases"/>
    <property type="match status" value="3"/>
</dbReference>
<feature type="domain" description="LamG-like jellyroll fold" evidence="3">
    <location>
        <begin position="109"/>
        <end position="254"/>
    </location>
</feature>
<dbReference type="PANTHER" id="PTHR46130:SF3">
    <property type="entry name" value="CHROMOSOME UNDETERMINED SCAFFOLD_33, WHOLE GENOME SHOTGUN SEQUENCE"/>
    <property type="match status" value="1"/>
</dbReference>
<proteinExistence type="predicted"/>
<dbReference type="SMART" id="SM00560">
    <property type="entry name" value="LamGL"/>
    <property type="match status" value="3"/>
</dbReference>
<dbReference type="InterPro" id="IPR006558">
    <property type="entry name" value="LamG-like"/>
</dbReference>